<feature type="region of interest" description="Disordered" evidence="1">
    <location>
        <begin position="1"/>
        <end position="41"/>
    </location>
</feature>
<comment type="caution">
    <text evidence="2">The sequence shown here is derived from an EMBL/GenBank/DDBJ whole genome shotgun (WGS) entry which is preliminary data.</text>
</comment>
<dbReference type="EMBL" id="JAVDUI010000001">
    <property type="protein sequence ID" value="MDR6891251.1"/>
    <property type="molecule type" value="Genomic_DNA"/>
</dbReference>
<dbReference type="RefSeq" id="WP_309848823.1">
    <property type="nucleotide sequence ID" value="NZ_BAAAIU010000004.1"/>
</dbReference>
<organism evidence="2 3">
    <name type="scientific">Falsarthrobacter nasiphocae</name>
    <dbReference type="NCBI Taxonomy" id="189863"/>
    <lineage>
        <taxon>Bacteria</taxon>
        <taxon>Bacillati</taxon>
        <taxon>Actinomycetota</taxon>
        <taxon>Actinomycetes</taxon>
        <taxon>Micrococcales</taxon>
        <taxon>Micrococcaceae</taxon>
        <taxon>Falsarthrobacter</taxon>
    </lineage>
</organism>
<name>A0AAE3YFU9_9MICC</name>
<dbReference type="Pfam" id="PF11452">
    <property type="entry name" value="DUF3000"/>
    <property type="match status" value="1"/>
</dbReference>
<dbReference type="AlphaFoldDB" id="A0AAE3YFU9"/>
<dbReference type="InterPro" id="IPR021555">
    <property type="entry name" value="DUF3000"/>
</dbReference>
<dbReference type="Proteomes" id="UP001247307">
    <property type="component" value="Unassembled WGS sequence"/>
</dbReference>
<gene>
    <name evidence="2" type="ORF">J2S35_000191</name>
</gene>
<evidence type="ECO:0000256" key="1">
    <source>
        <dbReference type="SAM" id="MobiDB-lite"/>
    </source>
</evidence>
<keyword evidence="3" id="KW-1185">Reference proteome</keyword>
<sequence>MLRDKAGRGTDSGPVTAPRRLRAVRPAAPGPAPAGHGMSPVPRPFRIAVESLAAVPHRTGVTLSEVPSPKSAAPFSVSLEGETLDCPAGERAHGRFMLLFDPDPRAEWGSSFRVVTFVRADLDESMGNDPLLSAVAWDWLTDALHAAGAEHERIGGHATRVLKESFGELAGSQPMLDVELRASWTPRGGLGAHLEAWQSVLASFAGLPPELNGAAPLPGVRFT</sequence>
<evidence type="ECO:0000313" key="3">
    <source>
        <dbReference type="Proteomes" id="UP001247307"/>
    </source>
</evidence>
<evidence type="ECO:0008006" key="4">
    <source>
        <dbReference type="Google" id="ProtNLM"/>
    </source>
</evidence>
<protein>
    <recommendedName>
        <fullName evidence="4">DUF3000 domain-containing protein</fullName>
    </recommendedName>
</protein>
<accession>A0AAE3YFU9</accession>
<proteinExistence type="predicted"/>
<evidence type="ECO:0000313" key="2">
    <source>
        <dbReference type="EMBL" id="MDR6891251.1"/>
    </source>
</evidence>
<reference evidence="2" key="1">
    <citation type="submission" date="2023-07" db="EMBL/GenBank/DDBJ databases">
        <title>Sequencing the genomes of 1000 actinobacteria strains.</title>
        <authorList>
            <person name="Klenk H.-P."/>
        </authorList>
    </citation>
    <scope>NUCLEOTIDE SEQUENCE</scope>
    <source>
        <strain evidence="2">DSM 13988</strain>
    </source>
</reference>